<sequence length="511" mass="56086">MNFRDHLLVALNVLSDVREFHIHVLVSAPAKDNSLYPYSFPRPRIYSQDILVLLSEQANPDAPRVLVSAIEARLYHVPSTDCAILYVSKVDSTGQGLRPSPTATLVKAFIRWHTDPKSRPVATRHLWVQLFARAQGQYLFPNSSDHPGKRPLSDARLCAWWRQVLGQVGEDAREALGVDAIEGQVDAYYVLPGHNELEAQQVMGGRFPPHSSSTVAVQWVYGHPYSQTRIPLPCPRPEGLQNLGHCIPSFEDDPKNRFMDEIAFTDTPVSPRKRARTDPPQEGDGPQSREGAKEREKKEARPKGELGKVGPDEFWERMSFRQECVAGAVTGFFALGVSVPEHRMPSPRPPPLAPQPGQVPRAMNRRILSSLLTGVEFSTPERAHKATELIEGAVRGLCEGLAQQLPAPKPMNQSADATPDSLAPPLPKTPPRRTVGLPAVDDISPNPFDEPEATLETYRAFIFGSVTVSNPPPPLPSDAGSGTASEGAAPEGKAKVHVLTARKKKKKRPDA</sequence>
<keyword evidence="8" id="KW-0539">Nucleus</keyword>
<dbReference type="InterPro" id="IPR013178">
    <property type="entry name" value="Histone_AcTrfase_Rtt109/CBP"/>
</dbReference>
<evidence type="ECO:0000256" key="2">
    <source>
        <dbReference type="ARBA" id="ARBA00013184"/>
    </source>
</evidence>
<dbReference type="EC" id="2.3.1.48" evidence="2"/>
<evidence type="ECO:0000256" key="3">
    <source>
        <dbReference type="ARBA" id="ARBA00022679"/>
    </source>
</evidence>
<gene>
    <name evidence="11" type="ORF">EDB92DRAFT_1794392</name>
</gene>
<feature type="region of interest" description="Disordered" evidence="10">
    <location>
        <begin position="405"/>
        <end position="451"/>
    </location>
</feature>
<proteinExistence type="predicted"/>
<evidence type="ECO:0000256" key="6">
    <source>
        <dbReference type="ARBA" id="ARBA00023015"/>
    </source>
</evidence>
<evidence type="ECO:0000256" key="5">
    <source>
        <dbReference type="ARBA" id="ARBA00022990"/>
    </source>
</evidence>
<evidence type="ECO:0000256" key="8">
    <source>
        <dbReference type="ARBA" id="ARBA00023242"/>
    </source>
</evidence>
<name>A0AAD4LKV5_9AGAM</name>
<comment type="caution">
    <text evidence="11">The sequence shown here is derived from an EMBL/GenBank/DDBJ whole genome shotgun (WGS) entry which is preliminary data.</text>
</comment>
<organism evidence="11 12">
    <name type="scientific">Lactarius akahatsu</name>
    <dbReference type="NCBI Taxonomy" id="416441"/>
    <lineage>
        <taxon>Eukaryota</taxon>
        <taxon>Fungi</taxon>
        <taxon>Dikarya</taxon>
        <taxon>Basidiomycota</taxon>
        <taxon>Agaricomycotina</taxon>
        <taxon>Agaricomycetes</taxon>
        <taxon>Russulales</taxon>
        <taxon>Russulaceae</taxon>
        <taxon>Lactarius</taxon>
    </lineage>
</organism>
<evidence type="ECO:0000256" key="10">
    <source>
        <dbReference type="SAM" id="MobiDB-lite"/>
    </source>
</evidence>
<comment type="subcellular location">
    <subcellularLocation>
        <location evidence="1">Nucleus</location>
    </subcellularLocation>
</comment>
<dbReference type="GO" id="GO:0006974">
    <property type="term" value="P:DNA damage response"/>
    <property type="evidence" value="ECO:0007669"/>
    <property type="project" value="UniProtKB-KW"/>
</dbReference>
<feature type="region of interest" description="Disordered" evidence="10">
    <location>
        <begin position="466"/>
        <end position="511"/>
    </location>
</feature>
<evidence type="ECO:0000256" key="7">
    <source>
        <dbReference type="ARBA" id="ARBA00023163"/>
    </source>
</evidence>
<evidence type="ECO:0000256" key="1">
    <source>
        <dbReference type="ARBA" id="ARBA00004123"/>
    </source>
</evidence>
<evidence type="ECO:0000256" key="9">
    <source>
        <dbReference type="ARBA" id="ARBA00048940"/>
    </source>
</evidence>
<dbReference type="GO" id="GO:0006355">
    <property type="term" value="P:regulation of DNA-templated transcription"/>
    <property type="evidence" value="ECO:0007669"/>
    <property type="project" value="InterPro"/>
</dbReference>
<comment type="catalytic activity">
    <reaction evidence="9">
        <text>L-lysyl-[histone] + acetyl-CoA = N(6)-acetyl-L-lysyl-[histone] + CoA + H(+)</text>
        <dbReference type="Rhea" id="RHEA:21992"/>
        <dbReference type="Rhea" id="RHEA-COMP:9845"/>
        <dbReference type="Rhea" id="RHEA-COMP:11338"/>
        <dbReference type="ChEBI" id="CHEBI:15378"/>
        <dbReference type="ChEBI" id="CHEBI:29969"/>
        <dbReference type="ChEBI" id="CHEBI:57287"/>
        <dbReference type="ChEBI" id="CHEBI:57288"/>
        <dbReference type="ChEBI" id="CHEBI:61930"/>
        <dbReference type="EC" id="2.3.1.48"/>
    </reaction>
    <physiologicalReaction direction="left-to-right" evidence="9">
        <dbReference type="Rhea" id="RHEA:21993"/>
    </physiologicalReaction>
</comment>
<reference evidence="11" key="1">
    <citation type="submission" date="2022-01" db="EMBL/GenBank/DDBJ databases">
        <title>Comparative genomics reveals a dynamic genome evolution in the ectomycorrhizal milk-cap (Lactarius) mushrooms.</title>
        <authorList>
            <consortium name="DOE Joint Genome Institute"/>
            <person name="Lebreton A."/>
            <person name="Tang N."/>
            <person name="Kuo A."/>
            <person name="LaButti K."/>
            <person name="Drula E."/>
            <person name="Barry K."/>
            <person name="Clum A."/>
            <person name="Lipzen A."/>
            <person name="Mousain D."/>
            <person name="Ng V."/>
            <person name="Wang R."/>
            <person name="Wang X."/>
            <person name="Dai Y."/>
            <person name="Henrissat B."/>
            <person name="Grigoriev I.V."/>
            <person name="Guerin-Laguette A."/>
            <person name="Yu F."/>
            <person name="Martin F.M."/>
        </authorList>
    </citation>
    <scope>NUCLEOTIDE SEQUENCE</scope>
    <source>
        <strain evidence="11">QP</strain>
    </source>
</reference>
<accession>A0AAD4LKV5</accession>
<feature type="compositionally biased region" description="Basic and acidic residues" evidence="10">
    <location>
        <begin position="290"/>
        <end position="310"/>
    </location>
</feature>
<keyword evidence="5" id="KW-0007">Acetylation</keyword>
<dbReference type="SMART" id="SM01250">
    <property type="entry name" value="KAT11"/>
    <property type="match status" value="1"/>
</dbReference>
<dbReference type="Proteomes" id="UP001201163">
    <property type="component" value="Unassembled WGS sequence"/>
</dbReference>
<dbReference type="PROSITE" id="PS51728">
    <property type="entry name" value="RTT109_HAT"/>
    <property type="match status" value="1"/>
</dbReference>
<dbReference type="GO" id="GO:0005634">
    <property type="term" value="C:nucleus"/>
    <property type="evidence" value="ECO:0007669"/>
    <property type="project" value="UniProtKB-SubCell"/>
</dbReference>
<protein>
    <recommendedName>
        <fullName evidence="2">histone acetyltransferase</fullName>
        <ecNumber evidence="2">2.3.1.48</ecNumber>
    </recommendedName>
</protein>
<dbReference type="EMBL" id="JAKELL010000011">
    <property type="protein sequence ID" value="KAH8995615.1"/>
    <property type="molecule type" value="Genomic_DNA"/>
</dbReference>
<feature type="region of interest" description="Disordered" evidence="10">
    <location>
        <begin position="263"/>
        <end position="310"/>
    </location>
</feature>
<dbReference type="InterPro" id="IPR016849">
    <property type="entry name" value="Rtt109"/>
</dbReference>
<dbReference type="GO" id="GO:0032931">
    <property type="term" value="F:histone H3K56 acetyltransferase activity"/>
    <property type="evidence" value="ECO:0007669"/>
    <property type="project" value="TreeGrafter"/>
</dbReference>
<evidence type="ECO:0000313" key="11">
    <source>
        <dbReference type="EMBL" id="KAH8995615.1"/>
    </source>
</evidence>
<dbReference type="PANTHER" id="PTHR31571:SF2">
    <property type="entry name" value="HISTONE ACETYLTRANSFERASE RTT109"/>
    <property type="match status" value="1"/>
</dbReference>
<keyword evidence="3" id="KW-0808">Transferase</keyword>
<evidence type="ECO:0000313" key="12">
    <source>
        <dbReference type="Proteomes" id="UP001201163"/>
    </source>
</evidence>
<dbReference type="PANTHER" id="PTHR31571">
    <property type="entry name" value="ALTERED INHERITANCE OF MITOCHONDRIA PROTEIN 6"/>
    <property type="match status" value="1"/>
</dbReference>
<dbReference type="InterPro" id="IPR051236">
    <property type="entry name" value="HAT_RTT109-like"/>
</dbReference>
<dbReference type="Pfam" id="PF08214">
    <property type="entry name" value="HAT_KAT11"/>
    <property type="match status" value="1"/>
</dbReference>
<keyword evidence="6" id="KW-0805">Transcription regulation</keyword>
<keyword evidence="7" id="KW-0804">Transcription</keyword>
<feature type="compositionally biased region" description="Basic residues" evidence="10">
    <location>
        <begin position="500"/>
        <end position="511"/>
    </location>
</feature>
<keyword evidence="4" id="KW-0227">DNA damage</keyword>
<keyword evidence="12" id="KW-1185">Reference proteome</keyword>
<evidence type="ECO:0000256" key="4">
    <source>
        <dbReference type="ARBA" id="ARBA00022763"/>
    </source>
</evidence>
<dbReference type="AlphaFoldDB" id="A0AAD4LKV5"/>